<evidence type="ECO:0000256" key="8">
    <source>
        <dbReference type="ARBA" id="ARBA00022842"/>
    </source>
</evidence>
<feature type="active site" description="Nucleophile" evidence="10">
    <location>
        <position position="25"/>
    </location>
</feature>
<evidence type="ECO:0000256" key="11">
    <source>
        <dbReference type="PIRSR" id="PIRSR605002-2"/>
    </source>
</evidence>
<evidence type="ECO:0000256" key="6">
    <source>
        <dbReference type="ARBA" id="ARBA00022490"/>
    </source>
</evidence>
<keyword evidence="8 12" id="KW-0460">Magnesium</keyword>
<dbReference type="GeneID" id="9699290"/>
<dbReference type="GO" id="GO:0006487">
    <property type="term" value="P:protein N-linked glycosylation"/>
    <property type="evidence" value="ECO:0007669"/>
    <property type="project" value="TreeGrafter"/>
</dbReference>
<dbReference type="InterPro" id="IPR006379">
    <property type="entry name" value="HAD-SF_hydro_IIB"/>
</dbReference>
<evidence type="ECO:0000256" key="10">
    <source>
        <dbReference type="PIRSR" id="PIRSR605002-1"/>
    </source>
</evidence>
<gene>
    <name evidence="14" type="ORF">Eint_051620</name>
</gene>
<comment type="similarity">
    <text evidence="3 13">Belongs to the eukaryotic PMM family.</text>
</comment>
<evidence type="ECO:0000313" key="15">
    <source>
        <dbReference type="Proteomes" id="UP000002313"/>
    </source>
</evidence>
<dbReference type="InterPro" id="IPR043169">
    <property type="entry name" value="PMM_cap"/>
</dbReference>
<comment type="subcellular location">
    <subcellularLocation>
        <location evidence="1 13">Cytoplasm</location>
    </subcellularLocation>
</comment>
<reference evidence="14 15" key="2">
    <citation type="journal article" date="2012" name="Proc. Natl. Acad. Sci. U.S.A.">
        <title>Gain and loss of multiple functionally related, horizontally transferred genes in the reduced genomes of two microsporidian parasites.</title>
        <authorList>
            <person name="Pombert J.-F."/>
            <person name="Selman M."/>
            <person name="Burki F."/>
            <person name="Bardell F.T."/>
            <person name="Farinelli L."/>
            <person name="Solter L.F."/>
            <person name="Whitman D.W."/>
            <person name="Weiss L.M."/>
            <person name="Corradi N."/>
            <person name="Keeling P.J."/>
        </authorList>
    </citation>
    <scope>NUCLEOTIDE SEQUENCE [LARGE SCALE GENOMIC DNA]</scope>
    <source>
        <strain evidence="14 15">ATCC 50506</strain>
    </source>
</reference>
<sequence>MDIGKVDKIIENTPRRDKKTIFLFDVDGTLTESRSPISRKMKEMLKEVKKKVLLGFVGGSDLSKQKEQIGDDLLELFDYGFPENGLSFYKKGALMSQKKIINVLGEELLKEFSNFVLEYLTKLEIPMKRGKNFVEHRNSTIYINLIGRRCNRKDRRKFLEIDERGKFREKMVAAMRERFKDTCLVFSIGGEVSIDCFPKGWDKTYCLRHIKREGIENVYFFGNMTQEGGNDYEIYIHKDVHGTTVKNPDDTYEKVRQKLKDLKLGDMDKN</sequence>
<dbReference type="SUPFAM" id="SSF56784">
    <property type="entry name" value="HAD-like"/>
    <property type="match status" value="1"/>
</dbReference>
<dbReference type="CDD" id="cd02585">
    <property type="entry name" value="HAD_PMM"/>
    <property type="match status" value="1"/>
</dbReference>
<feature type="binding site" evidence="11">
    <location>
        <position position="195"/>
    </location>
    <ligand>
        <name>alpha-D-mannose 1-phosphate</name>
        <dbReference type="ChEBI" id="CHEBI:58409"/>
    </ligand>
</feature>
<comment type="subunit">
    <text evidence="4 13">Homodimer.</text>
</comment>
<dbReference type="Gene3D" id="3.40.50.1000">
    <property type="entry name" value="HAD superfamily/HAD-like"/>
    <property type="match status" value="1"/>
</dbReference>
<dbReference type="EMBL" id="CP001946">
    <property type="protein sequence ID" value="ADM11609.1"/>
    <property type="molecule type" value="Genomic_DNA"/>
</dbReference>
<dbReference type="GO" id="GO:0006013">
    <property type="term" value="P:mannose metabolic process"/>
    <property type="evidence" value="ECO:0007669"/>
    <property type="project" value="TreeGrafter"/>
</dbReference>
<comment type="pathway">
    <text evidence="2 13">Nucleotide-sugar biosynthesis; GDP-alpha-D-mannose biosynthesis; alpha-D-mannose 1-phosphate from D-fructose 6-phosphate: step 2/2.</text>
</comment>
<dbReference type="PANTHER" id="PTHR10466:SF0">
    <property type="entry name" value="PHOSPHOMANNOMUTASE"/>
    <property type="match status" value="1"/>
</dbReference>
<dbReference type="FunFam" id="3.30.1240.20:FF:000001">
    <property type="entry name" value="Phosphomannomutase"/>
    <property type="match status" value="1"/>
</dbReference>
<feature type="active site" description="Proton donor/acceptor" evidence="10">
    <location>
        <position position="27"/>
    </location>
</feature>
<evidence type="ECO:0000256" key="5">
    <source>
        <dbReference type="ARBA" id="ARBA00012730"/>
    </source>
</evidence>
<dbReference type="KEGG" id="ein:Eint_051620"/>
<dbReference type="InterPro" id="IPR023214">
    <property type="entry name" value="HAD_sf"/>
</dbReference>
<dbReference type="NCBIfam" id="TIGR01484">
    <property type="entry name" value="HAD-SF-IIB"/>
    <property type="match status" value="1"/>
</dbReference>
<accession>E0S723</accession>
<feature type="binding site" evidence="12">
    <location>
        <position position="25"/>
    </location>
    <ligand>
        <name>Mg(2+)</name>
        <dbReference type="ChEBI" id="CHEBI:18420"/>
        <label>1</label>
    </ligand>
</feature>
<evidence type="ECO:0000256" key="3">
    <source>
        <dbReference type="ARBA" id="ARBA00009736"/>
    </source>
</evidence>
<dbReference type="SFLD" id="SFLDS00003">
    <property type="entry name" value="Haloacid_Dehalogenase"/>
    <property type="match status" value="1"/>
</dbReference>
<dbReference type="SFLD" id="SFLDG01143">
    <property type="entry name" value="C2.B.3:_Phosphomannomutase_Lik"/>
    <property type="match status" value="1"/>
</dbReference>
<dbReference type="GO" id="GO:0004615">
    <property type="term" value="F:phosphomannomutase activity"/>
    <property type="evidence" value="ECO:0007669"/>
    <property type="project" value="UniProtKB-EC"/>
</dbReference>
<dbReference type="OrthoDB" id="10264771at2759"/>
<evidence type="ECO:0000256" key="2">
    <source>
        <dbReference type="ARBA" id="ARBA00004699"/>
    </source>
</evidence>
<dbReference type="InterPro" id="IPR036412">
    <property type="entry name" value="HAD-like_sf"/>
</dbReference>
<feature type="binding site" evidence="11">
    <location>
        <position position="34"/>
    </location>
    <ligand>
        <name>alpha-D-mannose 1-phosphate</name>
        <dbReference type="ChEBI" id="CHEBI:58409"/>
    </ligand>
</feature>
<dbReference type="HOGENOM" id="CLU_065642_0_1_1"/>
<dbReference type="RefSeq" id="XP_003072969.1">
    <property type="nucleotide sequence ID" value="XM_003072923.1"/>
</dbReference>
<evidence type="ECO:0000256" key="13">
    <source>
        <dbReference type="RuleBase" id="RU361118"/>
    </source>
</evidence>
<dbReference type="GO" id="GO:0046872">
    <property type="term" value="F:metal ion binding"/>
    <property type="evidence" value="ECO:0007669"/>
    <property type="project" value="UniProtKB-KW"/>
</dbReference>
<comment type="cofactor">
    <cofactor evidence="12">
        <name>Mg(2+)</name>
        <dbReference type="ChEBI" id="CHEBI:18420"/>
    </cofactor>
</comment>
<dbReference type="Gene3D" id="3.30.1240.20">
    <property type="match status" value="1"/>
</dbReference>
<dbReference type="Pfam" id="PF03332">
    <property type="entry name" value="PMM"/>
    <property type="match status" value="1"/>
</dbReference>
<name>E0S723_ENCIT</name>
<dbReference type="GO" id="GO:0005829">
    <property type="term" value="C:cytosol"/>
    <property type="evidence" value="ECO:0007669"/>
    <property type="project" value="TreeGrafter"/>
</dbReference>
<evidence type="ECO:0000256" key="7">
    <source>
        <dbReference type="ARBA" id="ARBA00022723"/>
    </source>
</evidence>
<organism evidence="14 15">
    <name type="scientific">Encephalitozoon intestinalis (strain ATCC 50506)</name>
    <name type="common">Microsporidian parasite</name>
    <name type="synonym">Septata intestinalis</name>
    <dbReference type="NCBI Taxonomy" id="876142"/>
    <lineage>
        <taxon>Eukaryota</taxon>
        <taxon>Fungi</taxon>
        <taxon>Fungi incertae sedis</taxon>
        <taxon>Microsporidia</taxon>
        <taxon>Unikaryonidae</taxon>
        <taxon>Encephalitozoon</taxon>
    </lineage>
</organism>
<comment type="function">
    <text evidence="13">Involved in the synthesis of the GDP-mannose and dolichol-phosphate-mannose required for a number of critical mannosyl transfer reactions.</text>
</comment>
<keyword evidence="7 12" id="KW-0479">Metal-binding</keyword>
<dbReference type="SFLD" id="SFLDG01140">
    <property type="entry name" value="C2.B:_Phosphomannomutase_and_P"/>
    <property type="match status" value="1"/>
</dbReference>
<evidence type="ECO:0000256" key="9">
    <source>
        <dbReference type="ARBA" id="ARBA00023235"/>
    </source>
</evidence>
<dbReference type="AlphaFoldDB" id="E0S723"/>
<keyword evidence="9 13" id="KW-0413">Isomerase</keyword>
<feature type="binding site" evidence="12">
    <location>
        <position position="235"/>
    </location>
    <ligand>
        <name>Mg(2+)</name>
        <dbReference type="ChEBI" id="CHEBI:18420"/>
        <label>2</label>
    </ligand>
</feature>
<evidence type="ECO:0000256" key="4">
    <source>
        <dbReference type="ARBA" id="ARBA00011738"/>
    </source>
</evidence>
<comment type="catalytic activity">
    <reaction evidence="13">
        <text>alpha-D-mannose 1-phosphate = D-mannose 6-phosphate</text>
        <dbReference type="Rhea" id="RHEA:11140"/>
        <dbReference type="ChEBI" id="CHEBI:58409"/>
        <dbReference type="ChEBI" id="CHEBI:58735"/>
        <dbReference type="EC" id="5.4.2.8"/>
    </reaction>
</comment>
<dbReference type="PANTHER" id="PTHR10466">
    <property type="entry name" value="PHOSPHOMANNOMUTASE"/>
    <property type="match status" value="1"/>
</dbReference>
<dbReference type="UniPathway" id="UPA00126">
    <property type="reaction ID" value="UER00424"/>
</dbReference>
<feature type="binding site" evidence="11">
    <location>
        <position position="137"/>
    </location>
    <ligand>
        <name>alpha-D-mannose 1-phosphate</name>
        <dbReference type="ChEBI" id="CHEBI:58409"/>
    </ligand>
</feature>
<feature type="binding site" evidence="11">
    <location>
        <position position="155"/>
    </location>
    <ligand>
        <name>alpha-D-mannose 1-phosphate</name>
        <dbReference type="ChEBI" id="CHEBI:58409"/>
    </ligand>
</feature>
<proteinExistence type="inferred from homology"/>
<feature type="binding site" evidence="12">
    <location>
        <position position="223"/>
    </location>
    <ligand>
        <name>Mg(2+)</name>
        <dbReference type="ChEBI" id="CHEBI:18420"/>
        <label>1</label>
    </ligand>
</feature>
<keyword evidence="15" id="KW-1185">Reference proteome</keyword>
<dbReference type="Proteomes" id="UP000002313">
    <property type="component" value="Chromosome V"/>
</dbReference>
<reference evidence="14 15" key="1">
    <citation type="journal article" date="2010" name="Nat. Commun.">
        <title>The complete sequence of the smallest known nuclear genome from the microsporidian Encephalitozoon intestinalis.</title>
        <authorList>
            <person name="Corradi N."/>
            <person name="Pombert J.-F."/>
            <person name="Farinelli L."/>
            <person name="Didier E.S."/>
            <person name="Keeling P.J."/>
        </authorList>
    </citation>
    <scope>NUCLEOTIDE SEQUENCE [LARGE SCALE GENOMIC DNA]</scope>
    <source>
        <strain evidence="14 15">ATCC 50506</strain>
    </source>
</reference>
<keyword evidence="6 13" id="KW-0963">Cytoplasm</keyword>
<dbReference type="InterPro" id="IPR005002">
    <property type="entry name" value="PMM"/>
</dbReference>
<dbReference type="VEuPathDB" id="MicrosporidiaDB:Eint_051620"/>
<dbReference type="EC" id="5.4.2.8" evidence="5 13"/>
<protein>
    <recommendedName>
        <fullName evidence="5 13">Phosphomannomutase</fullName>
        <ecNumber evidence="5 13">5.4.2.8</ecNumber>
    </recommendedName>
</protein>
<evidence type="ECO:0000313" key="14">
    <source>
        <dbReference type="EMBL" id="ADM11609.1"/>
    </source>
</evidence>
<feature type="binding site" evidence="11">
    <location>
        <position position="193"/>
    </location>
    <ligand>
        <name>alpha-D-mannose 1-phosphate</name>
        <dbReference type="ChEBI" id="CHEBI:58409"/>
    </ligand>
</feature>
<evidence type="ECO:0000256" key="1">
    <source>
        <dbReference type="ARBA" id="ARBA00004496"/>
    </source>
</evidence>
<feature type="binding site" evidence="12">
    <location>
        <position position="27"/>
    </location>
    <ligand>
        <name>Mg(2+)</name>
        <dbReference type="ChEBI" id="CHEBI:18420"/>
        <label>1</label>
    </ligand>
</feature>
<evidence type="ECO:0000256" key="12">
    <source>
        <dbReference type="PIRSR" id="PIRSR605002-3"/>
    </source>
</evidence>
<feature type="binding site" evidence="11">
    <location>
        <position position="148"/>
    </location>
    <ligand>
        <name>alpha-D-mannose 1-phosphate</name>
        <dbReference type="ChEBI" id="CHEBI:58409"/>
    </ligand>
</feature>
<dbReference type="GO" id="GO:0009298">
    <property type="term" value="P:GDP-mannose biosynthetic process"/>
    <property type="evidence" value="ECO:0007669"/>
    <property type="project" value="UniProtKB-UniPathway"/>
</dbReference>